<organism evidence="8 9">
    <name type="scientific">Globisporangium ultimum (strain ATCC 200006 / CBS 805.95 / DAOM BR144)</name>
    <name type="common">Pythium ultimum</name>
    <dbReference type="NCBI Taxonomy" id="431595"/>
    <lineage>
        <taxon>Eukaryota</taxon>
        <taxon>Sar</taxon>
        <taxon>Stramenopiles</taxon>
        <taxon>Oomycota</taxon>
        <taxon>Peronosporomycetes</taxon>
        <taxon>Pythiales</taxon>
        <taxon>Pythiaceae</taxon>
        <taxon>Globisporangium</taxon>
    </lineage>
</organism>
<dbReference type="eggNOG" id="ENOG502RVJ4">
    <property type="taxonomic scope" value="Eukaryota"/>
</dbReference>
<feature type="transmembrane region" description="Helical" evidence="7">
    <location>
        <begin position="97"/>
        <end position="115"/>
    </location>
</feature>
<dbReference type="OMA" id="VFENASW"/>
<protein>
    <recommendedName>
        <fullName evidence="10">Transmembrane protein</fullName>
    </recommendedName>
</protein>
<dbReference type="PANTHER" id="PTHR31585:SF5">
    <property type="entry name" value="RNA-BINDING S4 DOMAIN-CONTAINING PROTEIN"/>
    <property type="match status" value="1"/>
</dbReference>
<dbReference type="PANTHER" id="PTHR31585">
    <property type="entry name" value="FOLATE-BIOPTERIN TRANSPORTER 1, CHLOROPLASTIC"/>
    <property type="match status" value="1"/>
</dbReference>
<evidence type="ECO:0000256" key="1">
    <source>
        <dbReference type="ARBA" id="ARBA00004141"/>
    </source>
</evidence>
<evidence type="ECO:0000313" key="8">
    <source>
        <dbReference type="EnsemblProtists" id="PYU1_T009909"/>
    </source>
</evidence>
<dbReference type="GO" id="GO:0016020">
    <property type="term" value="C:membrane"/>
    <property type="evidence" value="ECO:0007669"/>
    <property type="project" value="UniProtKB-SubCell"/>
</dbReference>
<dbReference type="VEuPathDB" id="FungiDB:PYU1_G009891"/>
<feature type="transmembrane region" description="Helical" evidence="7">
    <location>
        <begin position="314"/>
        <end position="339"/>
    </location>
</feature>
<reference evidence="8" key="3">
    <citation type="submission" date="2015-02" db="UniProtKB">
        <authorList>
            <consortium name="EnsemblProtists"/>
        </authorList>
    </citation>
    <scope>IDENTIFICATION</scope>
    <source>
        <strain evidence="8">DAOM BR144</strain>
    </source>
</reference>
<proteinExistence type="inferred from homology"/>
<keyword evidence="9" id="KW-1185">Reference proteome</keyword>
<keyword evidence="4 7" id="KW-0812">Transmembrane</keyword>
<comment type="similarity">
    <text evidence="2">Belongs to the major facilitator superfamily. Folate-biopterin transporter (TC 2.A.71) family.</text>
</comment>
<evidence type="ECO:0000256" key="6">
    <source>
        <dbReference type="ARBA" id="ARBA00023136"/>
    </source>
</evidence>
<dbReference type="InterPro" id="IPR039309">
    <property type="entry name" value="BT1"/>
</dbReference>
<evidence type="ECO:0008006" key="10">
    <source>
        <dbReference type="Google" id="ProtNLM"/>
    </source>
</evidence>
<sequence>MEGTQTTSARVLVTLPRSFKVLYGIVSDCFPIFGYRRRPYMILGWGLCFLMLLAMGFMKASDPYFPTRDLADINPLDYTPEIVAQFNEDARDGGGKFIILMMLVSVGYVGADVAADGVAVELAQREPEAVRGTTQTVIYTTRTIFIIISQVITAFAFNSEDFGGDFDFGTTFPQLMLILAFSLVPVLPATWLYIKEEKCPGVNFKSYMTEFWELLQTRAMYQVIGYKFFSGVFENASWVASDPVANYIAGVINFNDKLQSIFSNGVFALTLFVTGKYGLHWNWRYMTIITMVLIVALDAMVPLMTVWNVFRSQWFWLGVPLMETLPSGVNFIIGTYVVVELAGMGNEGAVYGLITTISNLSSPFASTISKNINSLFDVTKVDVQKDTNHVRWEITYTTVICYVCKLLSLGFLPLLPAQKVQTQELRRNGGSSKIMGIFTVVYLVFALCWSIMTNILSIYPSTKCLRVAGGRGCKK</sequence>
<evidence type="ECO:0000256" key="3">
    <source>
        <dbReference type="ARBA" id="ARBA00022448"/>
    </source>
</evidence>
<evidence type="ECO:0000256" key="7">
    <source>
        <dbReference type="SAM" id="Phobius"/>
    </source>
</evidence>
<dbReference type="SUPFAM" id="SSF103473">
    <property type="entry name" value="MFS general substrate transporter"/>
    <property type="match status" value="1"/>
</dbReference>
<evidence type="ECO:0000256" key="2">
    <source>
        <dbReference type="ARBA" id="ARBA00007015"/>
    </source>
</evidence>
<dbReference type="Gene3D" id="1.20.1250.20">
    <property type="entry name" value="MFS general substrate transporter like domains"/>
    <property type="match status" value="1"/>
</dbReference>
<evidence type="ECO:0000256" key="4">
    <source>
        <dbReference type="ARBA" id="ARBA00022692"/>
    </source>
</evidence>
<feature type="transmembrane region" description="Helical" evidence="7">
    <location>
        <begin position="40"/>
        <end position="58"/>
    </location>
</feature>
<feature type="transmembrane region" description="Helical" evidence="7">
    <location>
        <begin position="175"/>
        <end position="194"/>
    </location>
</feature>
<dbReference type="EMBL" id="GL376624">
    <property type="status" value="NOT_ANNOTATED_CDS"/>
    <property type="molecule type" value="Genomic_DNA"/>
</dbReference>
<evidence type="ECO:0000256" key="5">
    <source>
        <dbReference type="ARBA" id="ARBA00022989"/>
    </source>
</evidence>
<feature type="transmembrane region" description="Helical" evidence="7">
    <location>
        <begin position="261"/>
        <end position="279"/>
    </location>
</feature>
<feature type="transmembrane region" description="Helical" evidence="7">
    <location>
        <begin position="394"/>
        <end position="415"/>
    </location>
</feature>
<reference evidence="9" key="1">
    <citation type="journal article" date="2010" name="Genome Biol.">
        <title>Genome sequence of the necrotrophic plant pathogen Pythium ultimum reveals original pathogenicity mechanisms and effector repertoire.</title>
        <authorList>
            <person name="Levesque C.A."/>
            <person name="Brouwer H."/>
            <person name="Cano L."/>
            <person name="Hamilton J.P."/>
            <person name="Holt C."/>
            <person name="Huitema E."/>
            <person name="Raffaele S."/>
            <person name="Robideau G.P."/>
            <person name="Thines M."/>
            <person name="Win J."/>
            <person name="Zerillo M.M."/>
            <person name="Beakes G.W."/>
            <person name="Boore J.L."/>
            <person name="Busam D."/>
            <person name="Dumas B."/>
            <person name="Ferriera S."/>
            <person name="Fuerstenberg S.I."/>
            <person name="Gachon C.M."/>
            <person name="Gaulin E."/>
            <person name="Govers F."/>
            <person name="Grenville-Briggs L."/>
            <person name="Horner N."/>
            <person name="Hostetler J."/>
            <person name="Jiang R.H."/>
            <person name="Johnson J."/>
            <person name="Krajaejun T."/>
            <person name="Lin H."/>
            <person name="Meijer H.J."/>
            <person name="Moore B."/>
            <person name="Morris P."/>
            <person name="Phuntmart V."/>
            <person name="Puiu D."/>
            <person name="Shetty J."/>
            <person name="Stajich J.E."/>
            <person name="Tripathy S."/>
            <person name="Wawra S."/>
            <person name="van West P."/>
            <person name="Whitty B.R."/>
            <person name="Coutinho P.M."/>
            <person name="Henrissat B."/>
            <person name="Martin F."/>
            <person name="Thomas P.D."/>
            <person name="Tyler B.M."/>
            <person name="De Vries R.P."/>
            <person name="Kamoun S."/>
            <person name="Yandell M."/>
            <person name="Tisserat N."/>
            <person name="Buell C.R."/>
        </authorList>
    </citation>
    <scope>NUCLEOTIDE SEQUENCE</scope>
    <source>
        <strain evidence="9">DAOM:BR144</strain>
    </source>
</reference>
<keyword evidence="6 7" id="KW-0472">Membrane</keyword>
<keyword evidence="3" id="KW-0813">Transport</keyword>
<dbReference type="Pfam" id="PF03092">
    <property type="entry name" value="BT1"/>
    <property type="match status" value="1"/>
</dbReference>
<dbReference type="InterPro" id="IPR036259">
    <property type="entry name" value="MFS_trans_sf"/>
</dbReference>
<comment type="subcellular location">
    <subcellularLocation>
        <location evidence="1">Membrane</location>
        <topology evidence="1">Multi-pass membrane protein</topology>
    </subcellularLocation>
</comment>
<dbReference type="STRING" id="431595.K3WY60"/>
<dbReference type="EnsemblProtists" id="PYU1_T009909">
    <property type="protein sequence ID" value="PYU1_T009909"/>
    <property type="gene ID" value="PYU1_G009891"/>
</dbReference>
<keyword evidence="5 7" id="KW-1133">Transmembrane helix</keyword>
<feature type="transmembrane region" description="Helical" evidence="7">
    <location>
        <begin position="285"/>
        <end position="307"/>
    </location>
</feature>
<accession>K3WY60</accession>
<reference evidence="9" key="2">
    <citation type="submission" date="2010-04" db="EMBL/GenBank/DDBJ databases">
        <authorList>
            <person name="Buell R."/>
            <person name="Hamilton J."/>
            <person name="Hostetler J."/>
        </authorList>
    </citation>
    <scope>NUCLEOTIDE SEQUENCE [LARGE SCALE GENOMIC DNA]</scope>
    <source>
        <strain evidence="9">DAOM:BR144</strain>
    </source>
</reference>
<evidence type="ECO:0000313" key="9">
    <source>
        <dbReference type="Proteomes" id="UP000019132"/>
    </source>
</evidence>
<dbReference type="Proteomes" id="UP000019132">
    <property type="component" value="Unassembled WGS sequence"/>
</dbReference>
<dbReference type="AlphaFoldDB" id="K3WY60"/>
<feature type="transmembrane region" description="Helical" evidence="7">
    <location>
        <begin position="436"/>
        <end position="459"/>
    </location>
</feature>
<name>K3WY60_GLOUD</name>
<feature type="transmembrane region" description="Helical" evidence="7">
    <location>
        <begin position="136"/>
        <end position="155"/>
    </location>
</feature>
<dbReference type="HOGENOM" id="CLU_018801_5_0_1"/>
<dbReference type="InParanoid" id="K3WY60"/>